<dbReference type="Gene3D" id="3.40.50.300">
    <property type="entry name" value="P-loop containing nucleotide triphosphate hydrolases"/>
    <property type="match status" value="1"/>
</dbReference>
<sequence length="249" mass="27479">MKIAVLNYTGSVGKTVIASHLLAPRLSNSQIFAIESTNETAGDLGLDIDQLRGEQFGQLFRELLILDNAIIDVGASNIEDFLDHMLKYEDSHAEIDLFVLPVVSTGKAQRETIKTVSALVGLGVEPKRIQVIFNRVEGDVEDNFSSILMYAQKSGEFIANPAVAIFENEVFELLAEQRTTIADVLADKTDYRQKLREADRKNKPLINKLTNMHSLQALAKPVNRQLDKVFIALIGSNPATVNPGQNSDD</sequence>
<name>A0ABS1EHM8_9BURK</name>
<dbReference type="RefSeq" id="WP_200239344.1">
    <property type="nucleotide sequence ID" value="NZ_JAENGP010000024.1"/>
</dbReference>
<organism evidence="1 2">
    <name type="scientific">Advenella mandrilli</name>
    <dbReference type="NCBI Taxonomy" id="2800330"/>
    <lineage>
        <taxon>Bacteria</taxon>
        <taxon>Pseudomonadati</taxon>
        <taxon>Pseudomonadota</taxon>
        <taxon>Betaproteobacteria</taxon>
        <taxon>Burkholderiales</taxon>
        <taxon>Alcaligenaceae</taxon>
    </lineage>
</organism>
<dbReference type="EMBL" id="JAENGP010000024">
    <property type="protein sequence ID" value="MBK1782539.1"/>
    <property type="molecule type" value="Genomic_DNA"/>
</dbReference>
<comment type="caution">
    <text evidence="1">The sequence shown here is derived from an EMBL/GenBank/DDBJ whole genome shotgun (WGS) entry which is preliminary data.</text>
</comment>
<dbReference type="InterPro" id="IPR027417">
    <property type="entry name" value="P-loop_NTPase"/>
</dbReference>
<dbReference type="NCBIfam" id="NF041292">
    <property type="entry name" value="StbB"/>
    <property type="match status" value="1"/>
</dbReference>
<dbReference type="Proteomes" id="UP000635316">
    <property type="component" value="Unassembled WGS sequence"/>
</dbReference>
<evidence type="ECO:0000313" key="1">
    <source>
        <dbReference type="EMBL" id="MBK1782539.1"/>
    </source>
</evidence>
<keyword evidence="2" id="KW-1185">Reference proteome</keyword>
<accession>A0ABS1EHM8</accession>
<evidence type="ECO:0000313" key="2">
    <source>
        <dbReference type="Proteomes" id="UP000635316"/>
    </source>
</evidence>
<dbReference type="InterPro" id="IPR047985">
    <property type="entry name" value="StbB-like"/>
</dbReference>
<proteinExistence type="predicted"/>
<reference evidence="1 2" key="1">
    <citation type="submission" date="2020-12" db="EMBL/GenBank/DDBJ databases">
        <authorList>
            <person name="Lu T."/>
            <person name="Wang Q."/>
            <person name="Han X."/>
        </authorList>
    </citation>
    <scope>NUCLEOTIDE SEQUENCE [LARGE SCALE GENOMIC DNA]</scope>
    <source>
        <strain evidence="1 2">WQ 585</strain>
    </source>
</reference>
<protein>
    <submittedName>
        <fullName evidence="1">Plasmid stability protein StbB</fullName>
    </submittedName>
</protein>
<gene>
    <name evidence="1" type="ORF">JHL22_15105</name>
</gene>
<dbReference type="SUPFAM" id="SSF52540">
    <property type="entry name" value="P-loop containing nucleoside triphosphate hydrolases"/>
    <property type="match status" value="1"/>
</dbReference>